<dbReference type="EMBL" id="KI517809">
    <property type="protein sequence ID" value="ESQ29941.1"/>
    <property type="molecule type" value="Genomic_DNA"/>
</dbReference>
<feature type="compositionally biased region" description="Polar residues" evidence="1">
    <location>
        <begin position="1"/>
        <end position="12"/>
    </location>
</feature>
<dbReference type="OMA" id="ASSHELW"/>
<evidence type="ECO:0000259" key="3">
    <source>
        <dbReference type="Pfam" id="PF14392"/>
    </source>
</evidence>
<feature type="region of interest" description="Disordered" evidence="1">
    <location>
        <begin position="1"/>
        <end position="22"/>
    </location>
</feature>
<dbReference type="InterPro" id="IPR040256">
    <property type="entry name" value="At4g02000-like"/>
</dbReference>
<evidence type="ECO:0000313" key="4">
    <source>
        <dbReference type="EMBL" id="ESQ29941.1"/>
    </source>
</evidence>
<dbReference type="InterPro" id="IPR025558">
    <property type="entry name" value="DUF4283"/>
</dbReference>
<organism evidence="4 5">
    <name type="scientific">Eutrema salsugineum</name>
    <name type="common">Saltwater cress</name>
    <name type="synonym">Sisymbrium salsugineum</name>
    <dbReference type="NCBI Taxonomy" id="72664"/>
    <lineage>
        <taxon>Eukaryota</taxon>
        <taxon>Viridiplantae</taxon>
        <taxon>Streptophyta</taxon>
        <taxon>Embryophyta</taxon>
        <taxon>Tracheophyta</taxon>
        <taxon>Spermatophyta</taxon>
        <taxon>Magnoliopsida</taxon>
        <taxon>eudicotyledons</taxon>
        <taxon>Gunneridae</taxon>
        <taxon>Pentapetalae</taxon>
        <taxon>rosids</taxon>
        <taxon>malvids</taxon>
        <taxon>Brassicales</taxon>
        <taxon>Brassicaceae</taxon>
        <taxon>Eutremeae</taxon>
        <taxon>Eutrema</taxon>
    </lineage>
</organism>
<evidence type="ECO:0000313" key="5">
    <source>
        <dbReference type="Proteomes" id="UP000030689"/>
    </source>
</evidence>
<dbReference type="InterPro" id="IPR025836">
    <property type="entry name" value="Zn_knuckle_CX2CX4HX4C"/>
</dbReference>
<feature type="compositionally biased region" description="Basic and acidic residues" evidence="1">
    <location>
        <begin position="325"/>
        <end position="340"/>
    </location>
</feature>
<feature type="compositionally biased region" description="Basic residues" evidence="1">
    <location>
        <begin position="296"/>
        <end position="305"/>
    </location>
</feature>
<dbReference type="eggNOG" id="KOG1075">
    <property type="taxonomic scope" value="Eukaryota"/>
</dbReference>
<feature type="domain" description="Zinc knuckle CX2CX4HX4C" evidence="3">
    <location>
        <begin position="169"/>
        <end position="216"/>
    </location>
</feature>
<dbReference type="Proteomes" id="UP000030689">
    <property type="component" value="Unassembled WGS sequence"/>
</dbReference>
<evidence type="ECO:0008006" key="6">
    <source>
        <dbReference type="Google" id="ProtNLM"/>
    </source>
</evidence>
<accession>V4MF87</accession>
<feature type="compositionally biased region" description="Basic and acidic residues" evidence="1">
    <location>
        <begin position="352"/>
        <end position="370"/>
    </location>
</feature>
<dbReference type="Pfam" id="PF14392">
    <property type="entry name" value="zf-CCHC_4"/>
    <property type="match status" value="1"/>
</dbReference>
<name>V4MF87_EUTSA</name>
<dbReference type="Pfam" id="PF14111">
    <property type="entry name" value="DUF4283"/>
    <property type="match status" value="1"/>
</dbReference>
<feature type="compositionally biased region" description="Polar residues" evidence="1">
    <location>
        <begin position="265"/>
        <end position="284"/>
    </location>
</feature>
<keyword evidence="5" id="KW-1185">Reference proteome</keyword>
<feature type="domain" description="DUF4283" evidence="2">
    <location>
        <begin position="34"/>
        <end position="116"/>
    </location>
</feature>
<feature type="compositionally biased region" description="Basic and acidic residues" evidence="1">
    <location>
        <begin position="306"/>
        <end position="318"/>
    </location>
</feature>
<dbReference type="PANTHER" id="PTHR31286">
    <property type="entry name" value="GLYCINE-RICH CELL WALL STRUCTURAL PROTEIN 1.8-LIKE"/>
    <property type="match status" value="1"/>
</dbReference>
<protein>
    <recommendedName>
        <fullName evidence="6">DUF4283 domain-containing protein</fullName>
    </recommendedName>
</protein>
<feature type="compositionally biased region" description="Basic and acidic residues" evidence="1">
    <location>
        <begin position="427"/>
        <end position="441"/>
    </location>
</feature>
<feature type="compositionally biased region" description="Basic and acidic residues" evidence="1">
    <location>
        <begin position="687"/>
        <end position="702"/>
    </location>
</feature>
<proteinExistence type="predicted"/>
<gene>
    <name evidence="4" type="ORF">EUTSA_v10012285mg</name>
</gene>
<dbReference type="Gramene" id="ESQ29941">
    <property type="protein sequence ID" value="ESQ29941"/>
    <property type="gene ID" value="EUTSA_v10012285mg"/>
</dbReference>
<feature type="compositionally biased region" description="Polar residues" evidence="1">
    <location>
        <begin position="246"/>
        <end position="256"/>
    </location>
</feature>
<dbReference type="AlphaFoldDB" id="V4MF87"/>
<evidence type="ECO:0000256" key="1">
    <source>
        <dbReference type="SAM" id="MobiDB-lite"/>
    </source>
</evidence>
<evidence type="ECO:0000259" key="2">
    <source>
        <dbReference type="Pfam" id="PF14111"/>
    </source>
</evidence>
<sequence length="708" mass="79106">MKLPPNNGTGRQNHSDDEDEPVVIPPFDSSALIARLRLILIGRIFHTGGRSTDALLAFMPRSGIWDVAGRVRGVDLGNGCFHFDFETEEDLLKVLKKRPCHFNKWNFALERWEPNIRVRDDFPSCVTFWITIRGIPLHLWVEDVLRRIGNALGMVKEVDVNDGRVSVAIDVTKPLKFKKKVLFNSSEEITVTLEYERLYRFCSICNMISHEAHACPTLPAAERRRSSETRQIPPPRDSRRFRASQPEGNLSLTNPNLAVRPSRSGRGSSQLEGSVRVNENSSSLPEKEAPIPSRSLSHRPVRRSLYHGDERIRQEEARGSVWKRLSGDRTSHIPRHREQSSHSSAGSRKRWPHESASSHELWREIQRTESNRGSSQRQEKAASVQRRNRSSPRNDLSFDQWGNSRPPRHQNGITIREPSSPAPPAEKAADPLDKGKGKAVMEEEEDANSDAGDFESSPKLLEVGSASGAIHSPPFGEIIPALEELHQKPVFGCENVTDEARSMFGTDSVPTDWEDRADGMEEDIVLTEEDLRILDECERMMMTEEAMDEDDLLGEDHAAGESAVSLERTISEVAVPVTHSSVVASVFSQSPTSKRTRSPDHHHSRKSQKSSPHIPKEKPSQKKKISKSPKVSAAASKKLKPFQNKSPPKKRSGMTSGTPSAAPAVPGSRSFRRETTPTIISVPKSKITKENKKLEGSEDSKTPPKPPK</sequence>
<dbReference type="KEGG" id="eus:EUTSA_v10012285mg"/>
<feature type="compositionally biased region" description="Basic residues" evidence="1">
    <location>
        <begin position="594"/>
        <end position="608"/>
    </location>
</feature>
<dbReference type="PANTHER" id="PTHR31286:SF178">
    <property type="entry name" value="DUF4283 DOMAIN-CONTAINING PROTEIN"/>
    <property type="match status" value="1"/>
</dbReference>
<feature type="region of interest" description="Disordered" evidence="1">
    <location>
        <begin position="219"/>
        <end position="458"/>
    </location>
</feature>
<reference evidence="4 5" key="1">
    <citation type="journal article" date="2013" name="Front. Plant Sci.">
        <title>The Reference Genome of the Halophytic Plant Eutrema salsugineum.</title>
        <authorList>
            <person name="Yang R."/>
            <person name="Jarvis D.E."/>
            <person name="Chen H."/>
            <person name="Beilstein M.A."/>
            <person name="Grimwood J."/>
            <person name="Jenkins J."/>
            <person name="Shu S."/>
            <person name="Prochnik S."/>
            <person name="Xin M."/>
            <person name="Ma C."/>
            <person name="Schmutz J."/>
            <person name="Wing R.A."/>
            <person name="Mitchell-Olds T."/>
            <person name="Schumaker K.S."/>
            <person name="Wang X."/>
        </authorList>
    </citation>
    <scope>NUCLEOTIDE SEQUENCE [LARGE SCALE GENOMIC DNA]</scope>
</reference>
<feature type="region of interest" description="Disordered" evidence="1">
    <location>
        <begin position="586"/>
        <end position="708"/>
    </location>
</feature>